<protein>
    <submittedName>
        <fullName evidence="7">Transcriptional regulator with HTH domain and aminotransferase domain</fullName>
    </submittedName>
</protein>
<evidence type="ECO:0000256" key="3">
    <source>
        <dbReference type="ARBA" id="ARBA00023015"/>
    </source>
</evidence>
<keyword evidence="8" id="KW-1185">Reference proteome</keyword>
<evidence type="ECO:0000256" key="4">
    <source>
        <dbReference type="ARBA" id="ARBA00023125"/>
    </source>
</evidence>
<dbReference type="InterPro" id="IPR036390">
    <property type="entry name" value="WH_DNA-bd_sf"/>
</dbReference>
<dbReference type="GO" id="GO:0003700">
    <property type="term" value="F:DNA-binding transcription factor activity"/>
    <property type="evidence" value="ECO:0007669"/>
    <property type="project" value="InterPro"/>
</dbReference>
<dbReference type="PANTHER" id="PTHR46577:SF1">
    <property type="entry name" value="HTH-TYPE TRANSCRIPTIONAL REGULATORY PROTEIN GABR"/>
    <property type="match status" value="1"/>
</dbReference>
<dbReference type="GO" id="GO:0030170">
    <property type="term" value="F:pyridoxal phosphate binding"/>
    <property type="evidence" value="ECO:0007669"/>
    <property type="project" value="InterPro"/>
</dbReference>
<sequence>MSTETASRRLDVTLLARELGNWRTANGAGPVYRGLADGLRMLIVDGRLPVGSRLPSERSLAETLRISRTTVTTAYAQMREEGYLTARRGARSTVALPRHDTIAAWAPEPGDDRPINFAAAAMSAPASAVRDAFTDAAHEVASYLHHTGLELYGVEPLRVAIAEMYCRRGLPTEPDQVMVTSGALAATGLILASFVEPGDRVLVEQPTFTGALAAISARGARAVPVSLPPDEGWDIDTMHIAIRQLAPNLAYLVPDQHNPTGLTMPAEQRDRLAKIVAETRTRTVIDETLSEIWLDAPTPPPVAASMTRRADLLLTVGSMSKAFWGGLRIGWIRAERATLAVLAARRPALDLGTPILEQLAAARLLDNAPDVLPERRELIAARRRLLRDLLAEHLPQWRESNAGLPTGGLGLWMRLPTPMSSALSAAASRLGVDIPPGPRFGVDGTLERFIRVPYTLPEDQLTEGVSRLAQAWATVTGAELVTAPKTGGPVV</sequence>
<keyword evidence="4" id="KW-0238">DNA-binding</keyword>
<evidence type="ECO:0000313" key="8">
    <source>
        <dbReference type="Proteomes" id="UP000282551"/>
    </source>
</evidence>
<dbReference type="InterPro" id="IPR004839">
    <property type="entry name" value="Aminotransferase_I/II_large"/>
</dbReference>
<dbReference type="PROSITE" id="PS50949">
    <property type="entry name" value="HTH_GNTR"/>
    <property type="match status" value="1"/>
</dbReference>
<dbReference type="GO" id="GO:0008483">
    <property type="term" value="F:transaminase activity"/>
    <property type="evidence" value="ECO:0007669"/>
    <property type="project" value="UniProtKB-KW"/>
</dbReference>
<dbReference type="Pfam" id="PF00155">
    <property type="entry name" value="Aminotran_1_2"/>
    <property type="match status" value="1"/>
</dbReference>
<evidence type="ECO:0000256" key="1">
    <source>
        <dbReference type="ARBA" id="ARBA00005384"/>
    </source>
</evidence>
<dbReference type="CDD" id="cd07377">
    <property type="entry name" value="WHTH_GntR"/>
    <property type="match status" value="1"/>
</dbReference>
<name>A0A448I8T3_MYCCI</name>
<feature type="domain" description="HTH gntR-type" evidence="6">
    <location>
        <begin position="29"/>
        <end position="98"/>
    </location>
</feature>
<proteinExistence type="inferred from homology"/>
<evidence type="ECO:0000256" key="5">
    <source>
        <dbReference type="ARBA" id="ARBA00023163"/>
    </source>
</evidence>
<dbReference type="Pfam" id="PF00392">
    <property type="entry name" value="GntR"/>
    <property type="match status" value="1"/>
</dbReference>
<dbReference type="SUPFAM" id="SSF46785">
    <property type="entry name" value="Winged helix' DNA-binding domain"/>
    <property type="match status" value="1"/>
</dbReference>
<keyword evidence="7" id="KW-0032">Aminotransferase</keyword>
<evidence type="ECO:0000259" key="6">
    <source>
        <dbReference type="PROSITE" id="PS50949"/>
    </source>
</evidence>
<dbReference type="SMART" id="SM00345">
    <property type="entry name" value="HTH_GNTR"/>
    <property type="match status" value="1"/>
</dbReference>
<dbReference type="RefSeq" id="WP_126334572.1">
    <property type="nucleotide sequence ID" value="NZ_AP022604.1"/>
</dbReference>
<gene>
    <name evidence="7" type="primary">ydcR</name>
    <name evidence="7" type="ORF">NCTC10485_03129</name>
</gene>
<dbReference type="InterPro" id="IPR015424">
    <property type="entry name" value="PyrdxlP-dep_Trfase"/>
</dbReference>
<dbReference type="PANTHER" id="PTHR46577">
    <property type="entry name" value="HTH-TYPE TRANSCRIPTIONAL REGULATORY PROTEIN GABR"/>
    <property type="match status" value="1"/>
</dbReference>
<dbReference type="InterPro" id="IPR051446">
    <property type="entry name" value="HTH_trans_reg/aminotransferase"/>
</dbReference>
<dbReference type="PRINTS" id="PR00035">
    <property type="entry name" value="HTHGNTR"/>
</dbReference>
<keyword evidence="3" id="KW-0805">Transcription regulation</keyword>
<dbReference type="InterPro" id="IPR015421">
    <property type="entry name" value="PyrdxlP-dep_Trfase_major"/>
</dbReference>
<accession>A0A448I8T3</accession>
<dbReference type="SUPFAM" id="SSF53383">
    <property type="entry name" value="PLP-dependent transferases"/>
    <property type="match status" value="1"/>
</dbReference>
<dbReference type="Proteomes" id="UP000282551">
    <property type="component" value="Chromosome"/>
</dbReference>
<organism evidence="7 8">
    <name type="scientific">Mycolicibacterium chitae</name>
    <name type="common">Mycobacterium chitae</name>
    <dbReference type="NCBI Taxonomy" id="1792"/>
    <lineage>
        <taxon>Bacteria</taxon>
        <taxon>Bacillati</taxon>
        <taxon>Actinomycetota</taxon>
        <taxon>Actinomycetes</taxon>
        <taxon>Mycobacteriales</taxon>
        <taxon>Mycobacteriaceae</taxon>
        <taxon>Mycolicibacterium</taxon>
    </lineage>
</organism>
<evidence type="ECO:0000313" key="7">
    <source>
        <dbReference type="EMBL" id="VEG48827.1"/>
    </source>
</evidence>
<keyword evidence="5" id="KW-0804">Transcription</keyword>
<dbReference type="GO" id="GO:0003677">
    <property type="term" value="F:DNA binding"/>
    <property type="evidence" value="ECO:0007669"/>
    <property type="project" value="UniProtKB-KW"/>
</dbReference>
<evidence type="ECO:0000256" key="2">
    <source>
        <dbReference type="ARBA" id="ARBA00022898"/>
    </source>
</evidence>
<keyword evidence="2" id="KW-0663">Pyridoxal phosphate</keyword>
<dbReference type="Gene3D" id="3.40.640.10">
    <property type="entry name" value="Type I PLP-dependent aspartate aminotransferase-like (Major domain)"/>
    <property type="match status" value="1"/>
</dbReference>
<dbReference type="AlphaFoldDB" id="A0A448I8T3"/>
<comment type="similarity">
    <text evidence="1">In the C-terminal section; belongs to the class-I pyridoxal-phosphate-dependent aminotransferase family.</text>
</comment>
<dbReference type="CDD" id="cd00609">
    <property type="entry name" value="AAT_like"/>
    <property type="match status" value="1"/>
</dbReference>
<dbReference type="OrthoDB" id="199743at2"/>
<dbReference type="EMBL" id="LR134355">
    <property type="protein sequence ID" value="VEG48827.1"/>
    <property type="molecule type" value="Genomic_DNA"/>
</dbReference>
<keyword evidence="7" id="KW-0808">Transferase</keyword>
<dbReference type="Gene3D" id="1.10.10.10">
    <property type="entry name" value="Winged helix-like DNA-binding domain superfamily/Winged helix DNA-binding domain"/>
    <property type="match status" value="1"/>
</dbReference>
<dbReference type="InterPro" id="IPR000524">
    <property type="entry name" value="Tscrpt_reg_HTH_GntR"/>
</dbReference>
<dbReference type="InterPro" id="IPR036388">
    <property type="entry name" value="WH-like_DNA-bd_sf"/>
</dbReference>
<reference evidence="7 8" key="1">
    <citation type="submission" date="2018-12" db="EMBL/GenBank/DDBJ databases">
        <authorList>
            <consortium name="Pathogen Informatics"/>
        </authorList>
    </citation>
    <scope>NUCLEOTIDE SEQUENCE [LARGE SCALE GENOMIC DNA]</scope>
    <source>
        <strain evidence="7 8">NCTC10485</strain>
    </source>
</reference>